<accession>A0ABQ5SY99</accession>
<gene>
    <name evidence="1" type="ORF">GCM10017579_31930</name>
</gene>
<dbReference type="Pfam" id="PF10094">
    <property type="entry name" value="DUF2332"/>
    <property type="match status" value="1"/>
</dbReference>
<proteinExistence type="predicted"/>
<comment type="caution">
    <text evidence="1">The sequence shown here is derived from an EMBL/GenBank/DDBJ whole genome shotgun (WGS) entry which is preliminary data.</text>
</comment>
<name>A0ABQ5SY99_9ACTN</name>
<reference evidence="1" key="1">
    <citation type="journal article" date="2014" name="Int. J. Syst. Evol. Microbiol.">
        <title>Complete genome of a new Firmicutes species belonging to the dominant human colonic microbiota ('Ruminococcus bicirculans') reveals two chromosomes and a selective capacity to utilize plant glucans.</title>
        <authorList>
            <consortium name="NISC Comparative Sequencing Program"/>
            <person name="Wegmann U."/>
            <person name="Louis P."/>
            <person name="Goesmann A."/>
            <person name="Henrissat B."/>
            <person name="Duncan S.H."/>
            <person name="Flint H.J."/>
        </authorList>
    </citation>
    <scope>NUCLEOTIDE SEQUENCE</scope>
    <source>
        <strain evidence="1">VKM Ac-1246</strain>
    </source>
</reference>
<evidence type="ECO:0000313" key="2">
    <source>
        <dbReference type="Proteomes" id="UP001142292"/>
    </source>
</evidence>
<keyword evidence="2" id="KW-1185">Reference proteome</keyword>
<dbReference type="RefSeq" id="WP_189117623.1">
    <property type="nucleotide sequence ID" value="NZ_BMRK01000003.1"/>
</dbReference>
<evidence type="ECO:0000313" key="1">
    <source>
        <dbReference type="EMBL" id="GLJ69157.1"/>
    </source>
</evidence>
<dbReference type="EMBL" id="BSEL01000005">
    <property type="protein sequence ID" value="GLJ69157.1"/>
    <property type="molecule type" value="Genomic_DNA"/>
</dbReference>
<dbReference type="Proteomes" id="UP001142292">
    <property type="component" value="Unassembled WGS sequence"/>
</dbReference>
<protein>
    <recommendedName>
        <fullName evidence="3">DUF2332 domain-containing protein</fullName>
    </recommendedName>
</protein>
<dbReference type="InterPro" id="IPR011200">
    <property type="entry name" value="UCP012608"/>
</dbReference>
<reference evidence="1" key="2">
    <citation type="submission" date="2023-01" db="EMBL/GenBank/DDBJ databases">
        <authorList>
            <person name="Sun Q."/>
            <person name="Evtushenko L."/>
        </authorList>
    </citation>
    <scope>NUCLEOTIDE SEQUENCE</scope>
    <source>
        <strain evidence="1">VKM Ac-1246</strain>
    </source>
</reference>
<sequence length="339" mass="37083">MTLADLFRDHFGHQEHLYGWLLDRFADDLEAGGPTAEICRDHLDASRGDAVQLRLLAALHRIVLRGDAPELERFYPNLGGNDAYADAWPLFAEVIATHVLELREGLAVAPQTNEVGRSACLLVGIFEAVRRTGLSRVRLLEPGASAGLNLLVDRYRFVGEDWAYGPESSPLAIDTESSGVRPVPFEIVARRGCDLAPVDVSTEKGRHYLTSFVWPHQVDRHARLAGALAAAADDPPLIDVGSADTWLQDQLAAPAQDDVLTVVWQSITEQYWPTEVRTGVRAAIAEARSRLRIAHISMEGVPPAQKASGWDVRSDGPALRLDGDLLARSSHHGPPLILE</sequence>
<organism evidence="1 2">
    <name type="scientific">Nocardioides luteus</name>
    <dbReference type="NCBI Taxonomy" id="1844"/>
    <lineage>
        <taxon>Bacteria</taxon>
        <taxon>Bacillati</taxon>
        <taxon>Actinomycetota</taxon>
        <taxon>Actinomycetes</taxon>
        <taxon>Propionibacteriales</taxon>
        <taxon>Nocardioidaceae</taxon>
        <taxon>Nocardioides</taxon>
    </lineage>
</organism>
<evidence type="ECO:0008006" key="3">
    <source>
        <dbReference type="Google" id="ProtNLM"/>
    </source>
</evidence>